<sequence length="60" mass="6332">RIILIYAAAGPVAERACRPPPGPAGAARLFYGSPAAGLRQLRARLEKWAAAAPAVFHPLR</sequence>
<dbReference type="Proteomes" id="UP001529510">
    <property type="component" value="Unassembled WGS sequence"/>
</dbReference>
<evidence type="ECO:0000313" key="1">
    <source>
        <dbReference type="EMBL" id="KAL0190711.1"/>
    </source>
</evidence>
<proteinExistence type="predicted"/>
<dbReference type="AlphaFoldDB" id="A0ABD0QZ95"/>
<reference evidence="1 2" key="1">
    <citation type="submission" date="2024-05" db="EMBL/GenBank/DDBJ databases">
        <title>Genome sequencing and assembly of Indian major carp, Cirrhinus mrigala (Hamilton, 1822).</title>
        <authorList>
            <person name="Mohindra V."/>
            <person name="Chowdhury L.M."/>
            <person name="Lal K."/>
            <person name="Jena J.K."/>
        </authorList>
    </citation>
    <scope>NUCLEOTIDE SEQUENCE [LARGE SCALE GENOMIC DNA]</scope>
    <source>
        <strain evidence="1">CM1030</strain>
        <tissue evidence="1">Blood</tissue>
    </source>
</reference>
<dbReference type="EMBL" id="JAMKFB020000006">
    <property type="protein sequence ID" value="KAL0190711.1"/>
    <property type="molecule type" value="Genomic_DNA"/>
</dbReference>
<gene>
    <name evidence="1" type="ORF">M9458_013409</name>
</gene>
<organism evidence="1 2">
    <name type="scientific">Cirrhinus mrigala</name>
    <name type="common">Mrigala</name>
    <dbReference type="NCBI Taxonomy" id="683832"/>
    <lineage>
        <taxon>Eukaryota</taxon>
        <taxon>Metazoa</taxon>
        <taxon>Chordata</taxon>
        <taxon>Craniata</taxon>
        <taxon>Vertebrata</taxon>
        <taxon>Euteleostomi</taxon>
        <taxon>Actinopterygii</taxon>
        <taxon>Neopterygii</taxon>
        <taxon>Teleostei</taxon>
        <taxon>Ostariophysi</taxon>
        <taxon>Cypriniformes</taxon>
        <taxon>Cyprinidae</taxon>
        <taxon>Labeoninae</taxon>
        <taxon>Labeonini</taxon>
        <taxon>Cirrhinus</taxon>
    </lineage>
</organism>
<evidence type="ECO:0000313" key="2">
    <source>
        <dbReference type="Proteomes" id="UP001529510"/>
    </source>
</evidence>
<feature type="non-terminal residue" evidence="1">
    <location>
        <position position="60"/>
    </location>
</feature>
<keyword evidence="2" id="KW-1185">Reference proteome</keyword>
<protein>
    <submittedName>
        <fullName evidence="1">Uncharacterized protein</fullName>
    </submittedName>
</protein>
<feature type="non-terminal residue" evidence="1">
    <location>
        <position position="1"/>
    </location>
</feature>
<name>A0ABD0QZ95_CIRMR</name>
<comment type="caution">
    <text evidence="1">The sequence shown here is derived from an EMBL/GenBank/DDBJ whole genome shotgun (WGS) entry which is preliminary data.</text>
</comment>
<accession>A0ABD0QZ95</accession>